<keyword evidence="3 5" id="KW-1133">Transmembrane helix</keyword>
<feature type="transmembrane region" description="Helical" evidence="5">
    <location>
        <begin position="186"/>
        <end position="204"/>
    </location>
</feature>
<dbReference type="AlphaFoldDB" id="A0A550JC02"/>
<feature type="domain" description="ABC transmembrane type-1" evidence="6">
    <location>
        <begin position="94"/>
        <end position="309"/>
    </location>
</feature>
<comment type="subcellular location">
    <subcellularLocation>
        <location evidence="1 5">Cell membrane</location>
        <topology evidence="1 5">Multi-pass membrane protein</topology>
    </subcellularLocation>
</comment>
<evidence type="ECO:0000313" key="8">
    <source>
        <dbReference type="Proteomes" id="UP000317155"/>
    </source>
</evidence>
<dbReference type="Gene3D" id="1.10.3720.10">
    <property type="entry name" value="MetI-like"/>
    <property type="match status" value="1"/>
</dbReference>
<keyword evidence="8" id="KW-1185">Reference proteome</keyword>
<dbReference type="RefSeq" id="WP_092058277.1">
    <property type="nucleotide sequence ID" value="NZ_FOJJ01000039.1"/>
</dbReference>
<evidence type="ECO:0000256" key="2">
    <source>
        <dbReference type="ARBA" id="ARBA00022692"/>
    </source>
</evidence>
<organism evidence="7 8">
    <name type="scientific">Trichloromonas acetexigens</name>
    <dbReference type="NCBI Taxonomy" id="38815"/>
    <lineage>
        <taxon>Bacteria</taxon>
        <taxon>Pseudomonadati</taxon>
        <taxon>Thermodesulfobacteriota</taxon>
        <taxon>Desulfuromonadia</taxon>
        <taxon>Desulfuromonadales</taxon>
        <taxon>Trichloromonadaceae</taxon>
        <taxon>Trichloromonas</taxon>
    </lineage>
</organism>
<feature type="transmembrane region" description="Helical" evidence="5">
    <location>
        <begin position="289"/>
        <end position="309"/>
    </location>
</feature>
<proteinExistence type="inferred from homology"/>
<dbReference type="GO" id="GO:0005886">
    <property type="term" value="C:plasma membrane"/>
    <property type="evidence" value="ECO:0007669"/>
    <property type="project" value="UniProtKB-SubCell"/>
</dbReference>
<gene>
    <name evidence="7" type="ORF">FL622_11135</name>
</gene>
<dbReference type="Pfam" id="PF00528">
    <property type="entry name" value="BPD_transp_1"/>
    <property type="match status" value="1"/>
</dbReference>
<dbReference type="GO" id="GO:0055085">
    <property type="term" value="P:transmembrane transport"/>
    <property type="evidence" value="ECO:0007669"/>
    <property type="project" value="InterPro"/>
</dbReference>
<sequence length="320" mass="34543">MRGKLWPTLTAYALAASLLLVLSHALPRLLPGDFVSAHWQGGEVVLDADRTADLRERFASAESFGGYLSALARGDWGRSLALGKPVLELIAAAFPWTLLLMGSAHLLSTLGGFIAGVEVAWRWGSPLEKGSVAAMSLLEGVPELVSGLLLLLLFALRLEWLPASGAQTAYAGLAGTDWLLDLLRHLALPLLTLVLAYLPGNFLLTRASMLLVLTAPYLETARAKGLPPWRVRYRHGARNALLPLVTRFGLRFSLMVTGALVVETLFAYPGLGRLLVEAVAQRDLPLARGIILFSSLSVLALSLGVELLYRRLDPRVSHGC</sequence>
<evidence type="ECO:0000256" key="5">
    <source>
        <dbReference type="RuleBase" id="RU363032"/>
    </source>
</evidence>
<evidence type="ECO:0000259" key="6">
    <source>
        <dbReference type="PROSITE" id="PS50928"/>
    </source>
</evidence>
<keyword evidence="2 5" id="KW-0812">Transmembrane</keyword>
<accession>A0A550JC02</accession>
<dbReference type="InterPro" id="IPR000515">
    <property type="entry name" value="MetI-like"/>
</dbReference>
<evidence type="ECO:0000256" key="1">
    <source>
        <dbReference type="ARBA" id="ARBA00004651"/>
    </source>
</evidence>
<dbReference type="EMBL" id="VJVV01000007">
    <property type="protein sequence ID" value="TRO80632.1"/>
    <property type="molecule type" value="Genomic_DNA"/>
</dbReference>
<feature type="transmembrane region" description="Helical" evidence="5">
    <location>
        <begin position="93"/>
        <end position="120"/>
    </location>
</feature>
<dbReference type="OrthoDB" id="9778910at2"/>
<protein>
    <submittedName>
        <fullName evidence="7">ABC transporter permease</fullName>
    </submittedName>
</protein>
<feature type="transmembrane region" description="Helical" evidence="5">
    <location>
        <begin position="248"/>
        <end position="269"/>
    </location>
</feature>
<evidence type="ECO:0000256" key="4">
    <source>
        <dbReference type="ARBA" id="ARBA00023136"/>
    </source>
</evidence>
<dbReference type="InterPro" id="IPR035906">
    <property type="entry name" value="MetI-like_sf"/>
</dbReference>
<keyword evidence="5" id="KW-0813">Transport</keyword>
<dbReference type="CDD" id="cd06261">
    <property type="entry name" value="TM_PBP2"/>
    <property type="match status" value="1"/>
</dbReference>
<dbReference type="Proteomes" id="UP000317155">
    <property type="component" value="Unassembled WGS sequence"/>
</dbReference>
<comment type="caution">
    <text evidence="7">The sequence shown here is derived from an EMBL/GenBank/DDBJ whole genome shotgun (WGS) entry which is preliminary data.</text>
</comment>
<dbReference type="PANTHER" id="PTHR43376:SF1">
    <property type="entry name" value="OLIGOPEPTIDE TRANSPORT SYSTEM PERMEASE PROTEIN"/>
    <property type="match status" value="1"/>
</dbReference>
<keyword evidence="4 5" id="KW-0472">Membrane</keyword>
<name>A0A550JC02_9BACT</name>
<comment type="similarity">
    <text evidence="5">Belongs to the binding-protein-dependent transport system permease family.</text>
</comment>
<evidence type="ECO:0000256" key="3">
    <source>
        <dbReference type="ARBA" id="ARBA00022989"/>
    </source>
</evidence>
<reference evidence="7 8" key="1">
    <citation type="submission" date="2019-07" db="EMBL/GenBank/DDBJ databases">
        <title>Insights of Desulfuromonas acetexigens electromicrobiology.</title>
        <authorList>
            <person name="Katuri K."/>
            <person name="Sapireddy V."/>
            <person name="Shaw D.R."/>
            <person name="Saikaly P."/>
        </authorList>
    </citation>
    <scope>NUCLEOTIDE SEQUENCE [LARGE SCALE GENOMIC DNA]</scope>
    <source>
        <strain evidence="7 8">2873</strain>
    </source>
</reference>
<feature type="transmembrane region" description="Helical" evidence="5">
    <location>
        <begin position="132"/>
        <end position="156"/>
    </location>
</feature>
<dbReference type="PANTHER" id="PTHR43376">
    <property type="entry name" value="OLIGOPEPTIDE TRANSPORT SYSTEM PERMEASE PROTEIN"/>
    <property type="match status" value="1"/>
</dbReference>
<dbReference type="SUPFAM" id="SSF161098">
    <property type="entry name" value="MetI-like"/>
    <property type="match status" value="1"/>
</dbReference>
<evidence type="ECO:0000313" key="7">
    <source>
        <dbReference type="EMBL" id="TRO80632.1"/>
    </source>
</evidence>
<dbReference type="PROSITE" id="PS50928">
    <property type="entry name" value="ABC_TM1"/>
    <property type="match status" value="1"/>
</dbReference>